<comment type="caution">
    <text evidence="7">The sequence shown here is derived from an EMBL/GenBank/DDBJ whole genome shotgun (WGS) entry which is preliminary data.</text>
</comment>
<dbReference type="InterPro" id="IPR036265">
    <property type="entry name" value="HIT-like_sf"/>
</dbReference>
<accession>A0A2M7T4Q0</accession>
<dbReference type="PANTHER" id="PTHR42763:SF2">
    <property type="entry name" value="ADP-GLUCOSE PHOSPHORYLASE"/>
    <property type="match status" value="1"/>
</dbReference>
<organism evidence="7 8">
    <name type="scientific">Candidatus Aquicultor secundus</name>
    <dbReference type="NCBI Taxonomy" id="1973895"/>
    <lineage>
        <taxon>Bacteria</taxon>
        <taxon>Bacillati</taxon>
        <taxon>Actinomycetota</taxon>
        <taxon>Candidatus Aquicultoria</taxon>
        <taxon>Candidatus Aquicultorales</taxon>
        <taxon>Candidatus Aquicultoraceae</taxon>
        <taxon>Candidatus Aquicultor</taxon>
    </lineage>
</organism>
<feature type="domain" description="Galactose-1-phosphate uridyl transferase N-terminal" evidence="6">
    <location>
        <begin position="19"/>
        <end position="161"/>
    </location>
</feature>
<dbReference type="SUPFAM" id="SSF54197">
    <property type="entry name" value="HIT-like"/>
    <property type="match status" value="2"/>
</dbReference>
<name>A0A2M7T4Q0_9ACTN</name>
<dbReference type="GO" id="GO:0008108">
    <property type="term" value="F:UDP-glucose:hexose-1-phosphate uridylyltransferase activity"/>
    <property type="evidence" value="ECO:0007669"/>
    <property type="project" value="InterPro"/>
</dbReference>
<feature type="binding site" evidence="5">
    <location>
        <position position="98"/>
    </location>
    <ligand>
        <name>Zn(2+)</name>
        <dbReference type="ChEBI" id="CHEBI:29105"/>
    </ligand>
</feature>
<evidence type="ECO:0000256" key="3">
    <source>
        <dbReference type="ARBA" id="ARBA00023277"/>
    </source>
</evidence>
<dbReference type="GO" id="GO:0006012">
    <property type="term" value="P:galactose metabolic process"/>
    <property type="evidence" value="ECO:0007669"/>
    <property type="project" value="InterPro"/>
</dbReference>
<comment type="cofactor">
    <cofactor evidence="5">
        <name>Zn(2+)</name>
        <dbReference type="ChEBI" id="CHEBI:29105"/>
    </cofactor>
    <text evidence="5">Binds 1 zinc ion per subunit.</text>
</comment>
<dbReference type="Pfam" id="PF01087">
    <property type="entry name" value="GalP_UDP_transf"/>
    <property type="match status" value="1"/>
</dbReference>
<feature type="active site" description="Tele-UMP-histidine intermediate" evidence="4">
    <location>
        <position position="151"/>
    </location>
</feature>
<feature type="binding site" evidence="5">
    <location>
        <position position="149"/>
    </location>
    <ligand>
        <name>Zn(2+)</name>
        <dbReference type="ChEBI" id="CHEBI:29105"/>
    </ligand>
</feature>
<evidence type="ECO:0000256" key="4">
    <source>
        <dbReference type="PIRSR" id="PIRSR000808-1"/>
    </source>
</evidence>
<keyword evidence="5" id="KW-0862">Zinc</keyword>
<sequence length="313" mass="35508">MRKDYFRDLWTFVAPGRALRHFDSKEVKASDHTGCFFCPGNENLTPPEISRVQENGSWQVRVFPNKFPIIGGEDISENGWETASSYGHHEVIVETPDHYQRVSEITVAEMVNTLRTYRDRINALEDDPNIGYVSVFKNQGREAGASLDHSHTQVLAVTQVPAQIKEKMEHSHTGECIYCKINQGERVSPRLVSINDSFVAFCPFAPRFTHELWVVSREHIRSLNNLNDPALADLAGILLKSLKVVEKVTPNYNMVLNYGPKGADFHFHIEIVPRIPHQVKAGFELGTDYAVITTAPEETAAFYREHISENQPY</sequence>
<dbReference type="Proteomes" id="UP000230956">
    <property type="component" value="Unassembled WGS sequence"/>
</dbReference>
<reference evidence="8" key="1">
    <citation type="submission" date="2017-09" db="EMBL/GenBank/DDBJ databases">
        <title>Depth-based differentiation of microbial function through sediment-hosted aquifers and enrichment of novel symbionts in the deep terrestrial subsurface.</title>
        <authorList>
            <person name="Probst A.J."/>
            <person name="Ladd B."/>
            <person name="Jarett J.K."/>
            <person name="Geller-Mcgrath D.E."/>
            <person name="Sieber C.M.K."/>
            <person name="Emerson J.B."/>
            <person name="Anantharaman K."/>
            <person name="Thomas B.C."/>
            <person name="Malmstrom R."/>
            <person name="Stieglmeier M."/>
            <person name="Klingl A."/>
            <person name="Woyke T."/>
            <person name="Ryan C.M."/>
            <person name="Banfield J.F."/>
        </authorList>
    </citation>
    <scope>NUCLEOTIDE SEQUENCE [LARGE SCALE GENOMIC DNA]</scope>
</reference>
<keyword evidence="2" id="KW-0548">Nucleotidyltransferase</keyword>
<feature type="binding site" evidence="5">
    <location>
        <position position="35"/>
    </location>
    <ligand>
        <name>Zn(2+)</name>
        <dbReference type="ChEBI" id="CHEBI:29105"/>
    </ligand>
</feature>
<dbReference type="GO" id="GO:0008270">
    <property type="term" value="F:zinc ion binding"/>
    <property type="evidence" value="ECO:0007669"/>
    <property type="project" value="InterPro"/>
</dbReference>
<keyword evidence="3" id="KW-0119">Carbohydrate metabolism</keyword>
<feature type="binding site" evidence="5">
    <location>
        <position position="38"/>
    </location>
    <ligand>
        <name>Zn(2+)</name>
        <dbReference type="ChEBI" id="CHEBI:29105"/>
    </ligand>
</feature>
<evidence type="ECO:0000313" key="7">
    <source>
        <dbReference type="EMBL" id="PIZ34535.1"/>
    </source>
</evidence>
<evidence type="ECO:0000256" key="5">
    <source>
        <dbReference type="PIRSR" id="PIRSR000808-3"/>
    </source>
</evidence>
<keyword evidence="5" id="KW-0479">Metal-binding</keyword>
<dbReference type="Gene3D" id="3.30.428.10">
    <property type="entry name" value="HIT-like"/>
    <property type="match status" value="2"/>
</dbReference>
<keyword evidence="1" id="KW-0808">Transferase</keyword>
<dbReference type="PIRSF" id="PIRSF000808">
    <property type="entry name" value="GalT"/>
    <property type="match status" value="1"/>
</dbReference>
<dbReference type="InterPro" id="IPR053177">
    <property type="entry name" value="ADP-glucose_phosphorylase"/>
</dbReference>
<evidence type="ECO:0000256" key="1">
    <source>
        <dbReference type="ARBA" id="ARBA00022679"/>
    </source>
</evidence>
<dbReference type="AlphaFoldDB" id="A0A2M7T4Q0"/>
<evidence type="ECO:0000259" key="6">
    <source>
        <dbReference type="Pfam" id="PF01087"/>
    </source>
</evidence>
<evidence type="ECO:0000256" key="2">
    <source>
        <dbReference type="ARBA" id="ARBA00022695"/>
    </source>
</evidence>
<dbReference type="PANTHER" id="PTHR42763">
    <property type="entry name" value="ADP-GLUCOSE PHOSPHORYLASE"/>
    <property type="match status" value="1"/>
</dbReference>
<gene>
    <name evidence="7" type="ORF">COY37_11735</name>
</gene>
<dbReference type="InterPro" id="IPR001937">
    <property type="entry name" value="GalP_UDPtransf1"/>
</dbReference>
<dbReference type="EMBL" id="PFNG01000274">
    <property type="protein sequence ID" value="PIZ34535.1"/>
    <property type="molecule type" value="Genomic_DNA"/>
</dbReference>
<dbReference type="Pfam" id="PF11969">
    <property type="entry name" value="DcpS_C"/>
    <property type="match status" value="1"/>
</dbReference>
<dbReference type="RefSeq" id="WP_286677866.1">
    <property type="nucleotide sequence ID" value="NZ_MNXI01000041.1"/>
</dbReference>
<evidence type="ECO:0000313" key="8">
    <source>
        <dbReference type="Proteomes" id="UP000230956"/>
    </source>
</evidence>
<proteinExistence type="predicted"/>
<dbReference type="InterPro" id="IPR005849">
    <property type="entry name" value="GalP_Utransf_N"/>
</dbReference>
<protein>
    <recommendedName>
        <fullName evidence="6">Galactose-1-phosphate uridyl transferase N-terminal domain-containing protein</fullName>
    </recommendedName>
</protein>